<name>A0A6H0TLM4_BACTU</name>
<protein>
    <submittedName>
        <fullName evidence="1">Helix-turn-helix domain-containing protein</fullName>
    </submittedName>
</protein>
<accession>A0A6H0TLM4</accession>
<dbReference type="Proteomes" id="UP000501374">
    <property type="component" value="Chromosome"/>
</dbReference>
<dbReference type="AlphaFoldDB" id="A0A6H0TLM4"/>
<evidence type="ECO:0000313" key="2">
    <source>
        <dbReference type="Proteomes" id="UP000501374"/>
    </source>
</evidence>
<gene>
    <name evidence="1" type="ORF">EVG22_23655</name>
</gene>
<sequence>MATYHFNSKDELMKFMENDILTVTEASEIMGFSRQRFNKLVSDGRLTPIKKAKGAKSPNLFLRSDVEQMHHELKDLRGKYRPYDEKGAK</sequence>
<dbReference type="EMBL" id="CP035727">
    <property type="protein sequence ID" value="QIW21235.1"/>
    <property type="molecule type" value="Genomic_DNA"/>
</dbReference>
<reference evidence="2" key="1">
    <citation type="submission" date="2019-02" db="EMBL/GenBank/DDBJ databases">
        <title>Structural and Functional analysis of Lanthipeptide from Bacillus thuringiensis serovar andalousiensis B23193.</title>
        <authorList>
            <person name="Andreeva J.V."/>
            <person name="Grigoreva A."/>
        </authorList>
    </citation>
    <scope>NUCLEOTIDE SEQUENCE [LARGE SCALE GENOMIC DNA]</scope>
    <source>
        <strain evidence="2">B23193</strain>
    </source>
</reference>
<evidence type="ECO:0000313" key="1">
    <source>
        <dbReference type="EMBL" id="QIW21235.1"/>
    </source>
</evidence>
<organism evidence="1 2">
    <name type="scientific">Bacillus thuringiensis serovar andalousiensis</name>
    <dbReference type="NCBI Taxonomy" id="257985"/>
    <lineage>
        <taxon>Bacteria</taxon>
        <taxon>Bacillati</taxon>
        <taxon>Bacillota</taxon>
        <taxon>Bacilli</taxon>
        <taxon>Bacillales</taxon>
        <taxon>Bacillaceae</taxon>
        <taxon>Bacillus</taxon>
        <taxon>Bacillus cereus group</taxon>
    </lineage>
</organism>
<proteinExistence type="predicted"/>
<dbReference type="RefSeq" id="WP_016101603.1">
    <property type="nucleotide sequence ID" value="NZ_CP035727.2"/>
</dbReference>